<dbReference type="Proteomes" id="UP000663859">
    <property type="component" value="Unassembled WGS sequence"/>
</dbReference>
<dbReference type="AlphaFoldDB" id="A0A8J2BJW8"/>
<keyword evidence="2" id="KW-1185">Reference proteome</keyword>
<evidence type="ECO:0000313" key="2">
    <source>
        <dbReference type="Proteomes" id="UP000663859"/>
    </source>
</evidence>
<dbReference type="EMBL" id="CAJNOB010000021">
    <property type="protein sequence ID" value="CAF0698574.1"/>
    <property type="molecule type" value="Genomic_DNA"/>
</dbReference>
<protein>
    <submittedName>
        <fullName evidence="1">Uncharacterized protein</fullName>
    </submittedName>
</protein>
<name>A0A8J2BJW8_9BACT</name>
<evidence type="ECO:0000313" key="1">
    <source>
        <dbReference type="EMBL" id="CAF0698574.1"/>
    </source>
</evidence>
<proteinExistence type="predicted"/>
<accession>A0A8J2BJW8</accession>
<gene>
    <name evidence="1" type="ORF">MPNT_280030</name>
</gene>
<comment type="caution">
    <text evidence="1">The sequence shown here is derived from an EMBL/GenBank/DDBJ whole genome shotgun (WGS) entry which is preliminary data.</text>
</comment>
<sequence>MWHYRARVSCAPSPELEGKIAWIGERWPELIEEVKEGVRRAQRVIRKLKEKKAGSNVFFNGTSGS</sequence>
<reference evidence="1" key="1">
    <citation type="submission" date="2021-02" db="EMBL/GenBank/DDBJ databases">
        <authorList>
            <person name="Cremers G."/>
            <person name="Picone N."/>
        </authorList>
    </citation>
    <scope>NUCLEOTIDE SEQUENCE</scope>
    <source>
        <strain evidence="1">PQ17</strain>
    </source>
</reference>
<organism evidence="1 2">
    <name type="scientific">Candidatus Methylacidithermus pantelleriae</name>
    <dbReference type="NCBI Taxonomy" id="2744239"/>
    <lineage>
        <taxon>Bacteria</taxon>
        <taxon>Pseudomonadati</taxon>
        <taxon>Verrucomicrobiota</taxon>
        <taxon>Methylacidiphilae</taxon>
        <taxon>Methylacidiphilales</taxon>
        <taxon>Methylacidiphilaceae</taxon>
        <taxon>Candidatus Methylacidithermus</taxon>
    </lineage>
</organism>